<sequence>MAGDTAYSIRKRAPQCAACERPFEDGDTVDTRLFRGAEGYERRDYCPQCAPAPDASDPFSHWKTVFHPPPPPEPEPVRRESAESLLRRLIEEEEAGAEAAIFVLAIMLERKKLLVEKAVREEEGRKLRCYEHRKTGESFVVEDPELRLAELEHVQEDVVRRLEGDGERGEQGQSRESVKPET</sequence>
<evidence type="ECO:0000313" key="3">
    <source>
        <dbReference type="Proteomes" id="UP000035268"/>
    </source>
</evidence>
<reference evidence="3" key="1">
    <citation type="submission" date="2015-02" db="EMBL/GenBank/DDBJ databases">
        <title>Description and complete genome sequence of the first cultured representative of the subdivision 5 of the Verrucomicrobia phylum.</title>
        <authorList>
            <person name="Spring S."/>
            <person name="Bunk B."/>
            <person name="Sproer C."/>
            <person name="Klenk H.-P."/>
        </authorList>
    </citation>
    <scope>NUCLEOTIDE SEQUENCE [LARGE SCALE GENOMIC DNA]</scope>
    <source>
        <strain evidence="3">L21-Fru-AB</strain>
    </source>
</reference>
<dbReference type="OrthoDB" id="9812509at2"/>
<feature type="compositionally biased region" description="Basic and acidic residues" evidence="1">
    <location>
        <begin position="160"/>
        <end position="170"/>
    </location>
</feature>
<proteinExistence type="predicted"/>
<dbReference type="AlphaFoldDB" id="A0A0G3EFZ7"/>
<dbReference type="EMBL" id="CP010904">
    <property type="protein sequence ID" value="AKJ65351.1"/>
    <property type="molecule type" value="Genomic_DNA"/>
</dbReference>
<gene>
    <name evidence="2" type="ORF">L21SP4_02120</name>
</gene>
<evidence type="ECO:0000256" key="1">
    <source>
        <dbReference type="SAM" id="MobiDB-lite"/>
    </source>
</evidence>
<feature type="region of interest" description="Disordered" evidence="1">
    <location>
        <begin position="160"/>
        <end position="182"/>
    </location>
</feature>
<dbReference type="STRING" id="1307763.L21SP4_02120"/>
<protein>
    <submittedName>
        <fullName evidence="2">Uncharacterized protein</fullName>
    </submittedName>
</protein>
<dbReference type="KEGG" id="vbl:L21SP4_02120"/>
<dbReference type="RefSeq" id="WP_052882591.1">
    <property type="nucleotide sequence ID" value="NZ_CP010904.1"/>
</dbReference>
<organism evidence="2 3">
    <name type="scientific">Kiritimatiella glycovorans</name>
    <dbReference type="NCBI Taxonomy" id="1307763"/>
    <lineage>
        <taxon>Bacteria</taxon>
        <taxon>Pseudomonadati</taxon>
        <taxon>Kiritimatiellota</taxon>
        <taxon>Kiritimatiellia</taxon>
        <taxon>Kiritimatiellales</taxon>
        <taxon>Kiritimatiellaceae</taxon>
        <taxon>Kiritimatiella</taxon>
    </lineage>
</organism>
<reference evidence="2 3" key="2">
    <citation type="journal article" date="2016" name="ISME J.">
        <title>Characterization of the first cultured representative of Verrucomicrobia subdivision 5 indicates the proposal of a novel phylum.</title>
        <authorList>
            <person name="Spring S."/>
            <person name="Bunk B."/>
            <person name="Sproer C."/>
            <person name="Schumann P."/>
            <person name="Rohde M."/>
            <person name="Tindall B.J."/>
            <person name="Klenk H.P."/>
        </authorList>
    </citation>
    <scope>NUCLEOTIDE SEQUENCE [LARGE SCALE GENOMIC DNA]</scope>
    <source>
        <strain evidence="2 3">L21-Fru-AB</strain>
    </source>
</reference>
<accession>A0A0G3EFZ7</accession>
<keyword evidence="3" id="KW-1185">Reference proteome</keyword>
<name>A0A0G3EFZ7_9BACT</name>
<dbReference type="Proteomes" id="UP000035268">
    <property type="component" value="Chromosome"/>
</dbReference>
<evidence type="ECO:0000313" key="2">
    <source>
        <dbReference type="EMBL" id="AKJ65351.1"/>
    </source>
</evidence>